<keyword evidence="5" id="KW-0255">Endonuclease</keyword>
<evidence type="ECO:0000256" key="6">
    <source>
        <dbReference type="ARBA" id="ARBA00022801"/>
    </source>
</evidence>
<evidence type="ECO:0000259" key="7">
    <source>
        <dbReference type="Pfam" id="PF05840"/>
    </source>
</evidence>
<name>A0A0U3B2L5_9ALTE</name>
<evidence type="ECO:0000256" key="1">
    <source>
        <dbReference type="ARBA" id="ARBA00003293"/>
    </source>
</evidence>
<dbReference type="OrthoDB" id="5568266at2"/>
<dbReference type="KEGG" id="lal:AT746_14300"/>
<evidence type="ECO:0000256" key="2">
    <source>
        <dbReference type="ARBA" id="ARBA00009260"/>
    </source>
</evidence>
<evidence type="ECO:0000313" key="9">
    <source>
        <dbReference type="Proteomes" id="UP000068447"/>
    </source>
</evidence>
<dbReference type="Pfam" id="PF05840">
    <property type="entry name" value="Phage_GPA"/>
    <property type="match status" value="1"/>
</dbReference>
<gene>
    <name evidence="8" type="ORF">AT746_14300</name>
</gene>
<comment type="function">
    <text evidence="1">Possible endonuclease which induces a single-strand cut and initiates DNA replication.</text>
</comment>
<evidence type="ECO:0000256" key="5">
    <source>
        <dbReference type="ARBA" id="ARBA00022759"/>
    </source>
</evidence>
<keyword evidence="6" id="KW-0378">Hydrolase</keyword>
<keyword evidence="9" id="KW-1185">Reference proteome</keyword>
<dbReference type="Proteomes" id="UP000068447">
    <property type="component" value="Chromosome"/>
</dbReference>
<keyword evidence="3" id="KW-0235">DNA replication</keyword>
<dbReference type="AlphaFoldDB" id="A0A0U3B2L5"/>
<dbReference type="GO" id="GO:0004519">
    <property type="term" value="F:endonuclease activity"/>
    <property type="evidence" value="ECO:0007669"/>
    <property type="project" value="UniProtKB-KW"/>
</dbReference>
<dbReference type="InterPro" id="IPR008766">
    <property type="entry name" value="Replication_gene_A-like"/>
</dbReference>
<dbReference type="GO" id="GO:0006260">
    <property type="term" value="P:DNA replication"/>
    <property type="evidence" value="ECO:0007669"/>
    <property type="project" value="UniProtKB-KW"/>
</dbReference>
<reference evidence="8 9" key="1">
    <citation type="submission" date="2015-12" db="EMBL/GenBank/DDBJ databases">
        <title>Complete genome of Lacimicrobium alkaliphilum KCTC 32984.</title>
        <authorList>
            <person name="Kim S.-G."/>
            <person name="Lee Y.-J."/>
        </authorList>
    </citation>
    <scope>NUCLEOTIDE SEQUENCE [LARGE SCALE GENOMIC DNA]</scope>
    <source>
        <strain evidence="8 9">YelD216</strain>
    </source>
</reference>
<feature type="domain" description="Replication gene A protein-like" evidence="7">
    <location>
        <begin position="120"/>
        <end position="404"/>
    </location>
</feature>
<evidence type="ECO:0000256" key="3">
    <source>
        <dbReference type="ARBA" id="ARBA00022705"/>
    </source>
</evidence>
<comment type="similarity">
    <text evidence="2">Belongs to the phage GPA family.</text>
</comment>
<dbReference type="EMBL" id="CP013650">
    <property type="protein sequence ID" value="ALS99312.1"/>
    <property type="molecule type" value="Genomic_DNA"/>
</dbReference>
<keyword evidence="4" id="KW-0540">Nuclease</keyword>
<organism evidence="8 9">
    <name type="scientific">Lacimicrobium alkaliphilum</name>
    <dbReference type="NCBI Taxonomy" id="1526571"/>
    <lineage>
        <taxon>Bacteria</taxon>
        <taxon>Pseudomonadati</taxon>
        <taxon>Pseudomonadota</taxon>
        <taxon>Gammaproteobacteria</taxon>
        <taxon>Alteromonadales</taxon>
        <taxon>Alteromonadaceae</taxon>
        <taxon>Lacimicrobium</taxon>
    </lineage>
</organism>
<evidence type="ECO:0000313" key="8">
    <source>
        <dbReference type="EMBL" id="ALS99312.1"/>
    </source>
</evidence>
<protein>
    <recommendedName>
        <fullName evidence="7">Replication gene A protein-like domain-containing protein</fullName>
    </recommendedName>
</protein>
<evidence type="ECO:0000256" key="4">
    <source>
        <dbReference type="ARBA" id="ARBA00022722"/>
    </source>
</evidence>
<sequence>MNGFQDNRLNEVLSEQCQAIEQFASVIDIHDRAYVAKQLEPFPYKLQKRLLELYGEQPSRPEKNRFLREKTTALLEILPEELIREFDMDEHSLRSVAKMFADKCRTTALRSPGTGSVYGDTSKEREILEPVYQELASYVYGKGLRPPEPQNGKITVYGCIRRMQDQQWWLRKLRKLYTRAQEEVCLNLNLVNRFKGIYASDLTVSHRRQQKLRAERLLSAIEATNELGQSYNLQELSDLNVSNPVNRKNELMTRMRGFENLSEEMGHKGLFVTITCPSKYHAAFSKSGQPNPKWQRTTPYQAQQYLCDLWARIRAELHRRAIQPYGFRVAEPQHDGTPHWHILLFALPEQLAEIEEVIFHYALQEDGDEDGAQENRCDFKRIDPDKGSATGYLAKYVSKNIDGQNLDSGVYGEDPIQAAQRVEAWASCWGIRQFQQIGGVSVTVWRELRRMKQNASKLFPELEEARKAADESKWCRYTQAMGGVFCKRREQRIRPFFEFGYDRDTGDIKTSWFDGTIAYKLKGVIHAGKEFITRIHQWQVQMSRPALL</sequence>
<dbReference type="GO" id="GO:0016787">
    <property type="term" value="F:hydrolase activity"/>
    <property type="evidence" value="ECO:0007669"/>
    <property type="project" value="UniProtKB-KW"/>
</dbReference>
<dbReference type="STRING" id="1526571.AT746_14300"/>
<accession>A0A0U3B2L5</accession>
<proteinExistence type="inferred from homology"/>